<protein>
    <recommendedName>
        <fullName evidence="2">Calcineurin-like phosphoesterase domain-containing protein</fullName>
    </recommendedName>
</protein>
<proteinExistence type="inferred from homology"/>
<dbReference type="InterPro" id="IPR004843">
    <property type="entry name" value="Calcineurin-like_PHP"/>
</dbReference>
<dbReference type="GO" id="GO:0008768">
    <property type="term" value="F:UDP-sugar diphosphatase activity"/>
    <property type="evidence" value="ECO:0007669"/>
    <property type="project" value="TreeGrafter"/>
</dbReference>
<reference evidence="3" key="1">
    <citation type="journal article" date="2015" name="Genom Data">
        <title>Draft genome sequences of Phytophthora kernoviae and Phytophthora ramorum lineage EU2 from Scotland.</title>
        <authorList>
            <person name="Sambles C."/>
            <person name="Schlenzig A."/>
            <person name="O'Neill P."/>
            <person name="Grant M."/>
            <person name="Studholme D.J."/>
        </authorList>
    </citation>
    <scope>NUCLEOTIDE SEQUENCE</scope>
    <source>
        <strain evidence="3">00238/432</strain>
    </source>
</reference>
<evidence type="ECO:0000313" key="3">
    <source>
        <dbReference type="EMBL" id="KAF4325448.1"/>
    </source>
</evidence>
<dbReference type="SUPFAM" id="SSF56300">
    <property type="entry name" value="Metallo-dependent phosphatases"/>
    <property type="match status" value="1"/>
</dbReference>
<organism evidence="3 4">
    <name type="scientific">Phytophthora kernoviae 00238/432</name>
    <dbReference type="NCBI Taxonomy" id="1284355"/>
    <lineage>
        <taxon>Eukaryota</taxon>
        <taxon>Sar</taxon>
        <taxon>Stramenopiles</taxon>
        <taxon>Oomycota</taxon>
        <taxon>Peronosporomycetes</taxon>
        <taxon>Peronosporales</taxon>
        <taxon>Peronosporaceae</taxon>
        <taxon>Phytophthora</taxon>
    </lineage>
</organism>
<dbReference type="PANTHER" id="PTHR11575:SF23">
    <property type="entry name" value="5-NUCLEOTIDASE FAMILY PROTEIN"/>
    <property type="match status" value="1"/>
</dbReference>
<sequence length="308" mass="33555">MIGQEKEEAGEFLVVDIGDHMDRMAVETEGTLGAANVDVLNLTGYDAITIGNNEGLTFTPEQLAQSYSGLLCPVVCGNVVEQATDLPPVWMKSSLILEKGPFRIGLLGATAPFTAFYELLGWDVLEPIEALREQVEALRSQVDVIVILSHLGLSTDRRLAEQIPGIDVILGGHTHHVLEEPLVIGQTVLGAAGKFGQWLGKVVLEREYGANELTLVSSGCVPVQNMMLEERPGMKLGKRIYSQEGLVLLSDGVELTSRLIGRLKDLGIGYVYIADAATEDIIIPDMLQEETRRRALVEIKQQFQSMSG</sequence>
<name>A0A8J4WBC6_9STRA</name>
<evidence type="ECO:0000256" key="1">
    <source>
        <dbReference type="RuleBase" id="RU362119"/>
    </source>
</evidence>
<dbReference type="PRINTS" id="PR01607">
    <property type="entry name" value="APYRASEFAMLY"/>
</dbReference>
<dbReference type="Gene3D" id="3.60.21.10">
    <property type="match status" value="1"/>
</dbReference>
<dbReference type="GO" id="GO:0009166">
    <property type="term" value="P:nucleotide catabolic process"/>
    <property type="evidence" value="ECO:0007669"/>
    <property type="project" value="InterPro"/>
</dbReference>
<dbReference type="CDD" id="cd00845">
    <property type="entry name" value="MPP_UshA_N_like"/>
    <property type="match status" value="1"/>
</dbReference>
<dbReference type="InterPro" id="IPR006179">
    <property type="entry name" value="5_nucleotidase/apyrase"/>
</dbReference>
<dbReference type="AlphaFoldDB" id="A0A8J4WBC6"/>
<dbReference type="GO" id="GO:0000166">
    <property type="term" value="F:nucleotide binding"/>
    <property type="evidence" value="ECO:0007669"/>
    <property type="project" value="UniProtKB-KW"/>
</dbReference>
<dbReference type="InterPro" id="IPR029052">
    <property type="entry name" value="Metallo-depent_PP-like"/>
</dbReference>
<feature type="domain" description="Calcineurin-like phosphoesterase" evidence="2">
    <location>
        <begin position="10"/>
        <end position="176"/>
    </location>
</feature>
<evidence type="ECO:0000259" key="2">
    <source>
        <dbReference type="Pfam" id="PF00149"/>
    </source>
</evidence>
<keyword evidence="1" id="KW-0378">Hydrolase</keyword>
<dbReference type="GO" id="GO:0008253">
    <property type="term" value="F:5'-nucleotidase activity"/>
    <property type="evidence" value="ECO:0007669"/>
    <property type="project" value="TreeGrafter"/>
</dbReference>
<reference evidence="3" key="2">
    <citation type="submission" date="2020-02" db="EMBL/GenBank/DDBJ databases">
        <authorList>
            <person name="Studholme D.J."/>
        </authorList>
    </citation>
    <scope>NUCLEOTIDE SEQUENCE</scope>
    <source>
        <strain evidence="3">00238/432</strain>
    </source>
</reference>
<keyword evidence="1" id="KW-0547">Nucleotide-binding</keyword>
<dbReference type="PANTHER" id="PTHR11575">
    <property type="entry name" value="5'-NUCLEOTIDASE-RELATED"/>
    <property type="match status" value="1"/>
</dbReference>
<evidence type="ECO:0000313" key="4">
    <source>
        <dbReference type="Proteomes" id="UP000702964"/>
    </source>
</evidence>
<dbReference type="Proteomes" id="UP000702964">
    <property type="component" value="Unassembled WGS sequence"/>
</dbReference>
<dbReference type="EMBL" id="AOFI03000005">
    <property type="protein sequence ID" value="KAF4325448.1"/>
    <property type="molecule type" value="Genomic_DNA"/>
</dbReference>
<accession>A0A8J4WBC6</accession>
<comment type="similarity">
    <text evidence="1">Belongs to the 5'-nucleotidase family.</text>
</comment>
<gene>
    <name evidence="3" type="ORF">G195_000916</name>
</gene>
<dbReference type="Pfam" id="PF00149">
    <property type="entry name" value="Metallophos"/>
    <property type="match status" value="1"/>
</dbReference>
<comment type="caution">
    <text evidence="3">The sequence shown here is derived from an EMBL/GenBank/DDBJ whole genome shotgun (WGS) entry which is preliminary data.</text>
</comment>